<gene>
    <name evidence="2" type="ORF">NN4_19980</name>
</gene>
<dbReference type="SUPFAM" id="SSF53474">
    <property type="entry name" value="alpha/beta-Hydrolases"/>
    <property type="match status" value="1"/>
</dbReference>
<protein>
    <recommendedName>
        <fullName evidence="1">PE-PPE domain-containing protein</fullName>
    </recommendedName>
</protein>
<reference evidence="2 3" key="1">
    <citation type="submission" date="2019-07" db="EMBL/GenBank/DDBJ databases">
        <title>Whole genome shotgun sequence of Nocardia ninae NBRC 108245.</title>
        <authorList>
            <person name="Hosoyama A."/>
            <person name="Uohara A."/>
            <person name="Ohji S."/>
            <person name="Ichikawa N."/>
        </authorList>
    </citation>
    <scope>NUCLEOTIDE SEQUENCE [LARGE SCALE GENOMIC DNA]</scope>
    <source>
        <strain evidence="2 3">NBRC 108245</strain>
    </source>
</reference>
<comment type="caution">
    <text evidence="2">The sequence shown here is derived from an EMBL/GenBank/DDBJ whole genome shotgun (WGS) entry which is preliminary data.</text>
</comment>
<dbReference type="OrthoDB" id="4562399at2"/>
<dbReference type="Pfam" id="PF08237">
    <property type="entry name" value="PE-PPE"/>
    <property type="match status" value="1"/>
</dbReference>
<dbReference type="InterPro" id="IPR029058">
    <property type="entry name" value="AB_hydrolase_fold"/>
</dbReference>
<dbReference type="InterPro" id="IPR013228">
    <property type="entry name" value="PE-PPE_C"/>
</dbReference>
<accession>A0A511MA59</accession>
<dbReference type="Proteomes" id="UP000321424">
    <property type="component" value="Unassembled WGS sequence"/>
</dbReference>
<dbReference type="AlphaFoldDB" id="A0A511MA59"/>
<name>A0A511MA59_9NOCA</name>
<dbReference type="EMBL" id="BJXA01000009">
    <property type="protein sequence ID" value="GEM37479.1"/>
    <property type="molecule type" value="Genomic_DNA"/>
</dbReference>
<evidence type="ECO:0000313" key="2">
    <source>
        <dbReference type="EMBL" id="GEM37479.1"/>
    </source>
</evidence>
<proteinExistence type="predicted"/>
<evidence type="ECO:0000313" key="3">
    <source>
        <dbReference type="Proteomes" id="UP000321424"/>
    </source>
</evidence>
<keyword evidence="3" id="KW-1185">Reference proteome</keyword>
<evidence type="ECO:0000259" key="1">
    <source>
        <dbReference type="Pfam" id="PF08237"/>
    </source>
</evidence>
<organism evidence="2 3">
    <name type="scientific">Nocardia ninae NBRC 108245</name>
    <dbReference type="NCBI Taxonomy" id="1210091"/>
    <lineage>
        <taxon>Bacteria</taxon>
        <taxon>Bacillati</taxon>
        <taxon>Actinomycetota</taxon>
        <taxon>Actinomycetes</taxon>
        <taxon>Mycobacteriales</taxon>
        <taxon>Nocardiaceae</taxon>
        <taxon>Nocardia</taxon>
    </lineage>
</organism>
<dbReference type="Gene3D" id="3.40.50.1820">
    <property type="entry name" value="alpha/beta hydrolase"/>
    <property type="match status" value="1"/>
</dbReference>
<sequence>MITVLTLAGTGEPQPERDRVYGMPSHVTRELDTSRFDCVAVQYPASYGPAPQLWGIDYEASVELGLARLISAIRFTDNLVGVIAYSQGATVLTMLLERMAAGQYPDVELAFAALIANPLRAPDWPSIDGSSVGYGIAGAHAPWPTGFPVWEVANPRDPIPCCPANSPLRGFADLTARFSFSDPARWGVDLVERAIQHRHSQRFEIGWWSARRAVDDALNYLVRGQHSAYLSMPVTTFQGRTYCEELARLINTQVRE</sequence>
<feature type="domain" description="PE-PPE" evidence="1">
    <location>
        <begin position="39"/>
        <end position="119"/>
    </location>
</feature>